<feature type="region of interest" description="Disordered" evidence="7">
    <location>
        <begin position="36"/>
        <end position="100"/>
    </location>
</feature>
<evidence type="ECO:0000313" key="8">
    <source>
        <dbReference type="EMBL" id="VDI80718.1"/>
    </source>
</evidence>
<feature type="binding site" evidence="6">
    <location>
        <position position="135"/>
    </location>
    <ligand>
        <name>Na(+)</name>
        <dbReference type="ChEBI" id="CHEBI:29101"/>
        <label>1</label>
    </ligand>
</feature>
<evidence type="ECO:0000256" key="5">
    <source>
        <dbReference type="ARBA" id="ARBA00023136"/>
    </source>
</evidence>
<dbReference type="GO" id="GO:0043005">
    <property type="term" value="C:neuron projection"/>
    <property type="evidence" value="ECO:0007669"/>
    <property type="project" value="TreeGrafter"/>
</dbReference>
<evidence type="ECO:0000256" key="4">
    <source>
        <dbReference type="ARBA" id="ARBA00022989"/>
    </source>
</evidence>
<keyword evidence="2" id="KW-0813">Transport</keyword>
<dbReference type="GO" id="GO:0051378">
    <property type="term" value="F:serotonin binding"/>
    <property type="evidence" value="ECO:0007669"/>
    <property type="project" value="TreeGrafter"/>
</dbReference>
<evidence type="ECO:0000256" key="1">
    <source>
        <dbReference type="ARBA" id="ARBA00004141"/>
    </source>
</evidence>
<keyword evidence="6" id="KW-0479">Metal-binding</keyword>
<dbReference type="PROSITE" id="PS50267">
    <property type="entry name" value="NA_NEUROTRAN_SYMP_3"/>
    <property type="match status" value="1"/>
</dbReference>
<dbReference type="PANTHER" id="PTHR11616:SF279">
    <property type="entry name" value="SODIUM-DEPENDENT SEROTONIN TRANSPORTER"/>
    <property type="match status" value="1"/>
</dbReference>
<dbReference type="GO" id="GO:0046872">
    <property type="term" value="F:metal ion binding"/>
    <property type="evidence" value="ECO:0007669"/>
    <property type="project" value="UniProtKB-KW"/>
</dbReference>
<accession>A0A8B6HL00</accession>
<dbReference type="GO" id="GO:0005335">
    <property type="term" value="F:serotonin:sodium:chloride symporter activity"/>
    <property type="evidence" value="ECO:0007669"/>
    <property type="project" value="TreeGrafter"/>
</dbReference>
<keyword evidence="9" id="KW-1185">Reference proteome</keyword>
<dbReference type="OrthoDB" id="6581954at2759"/>
<organism evidence="8 9">
    <name type="scientific">Mytilus galloprovincialis</name>
    <name type="common">Mediterranean mussel</name>
    <dbReference type="NCBI Taxonomy" id="29158"/>
    <lineage>
        <taxon>Eukaryota</taxon>
        <taxon>Metazoa</taxon>
        <taxon>Spiralia</taxon>
        <taxon>Lophotrochozoa</taxon>
        <taxon>Mollusca</taxon>
        <taxon>Bivalvia</taxon>
        <taxon>Autobranchia</taxon>
        <taxon>Pteriomorphia</taxon>
        <taxon>Mytilida</taxon>
        <taxon>Mytiloidea</taxon>
        <taxon>Mytilidae</taxon>
        <taxon>Mytilinae</taxon>
        <taxon>Mytilus</taxon>
    </lineage>
</organism>
<keyword evidence="3" id="KW-0812">Transmembrane</keyword>
<reference evidence="8" key="1">
    <citation type="submission" date="2018-11" db="EMBL/GenBank/DDBJ databases">
        <authorList>
            <person name="Alioto T."/>
            <person name="Alioto T."/>
        </authorList>
    </citation>
    <scope>NUCLEOTIDE SEQUENCE</scope>
</reference>
<evidence type="ECO:0000313" key="9">
    <source>
        <dbReference type="Proteomes" id="UP000596742"/>
    </source>
</evidence>
<dbReference type="Proteomes" id="UP000596742">
    <property type="component" value="Unassembled WGS sequence"/>
</dbReference>
<feature type="compositionally biased region" description="Basic and acidic residues" evidence="7">
    <location>
        <begin position="36"/>
        <end position="57"/>
    </location>
</feature>
<evidence type="ECO:0000256" key="3">
    <source>
        <dbReference type="ARBA" id="ARBA00022692"/>
    </source>
</evidence>
<feature type="binding site" evidence="6">
    <location>
        <position position="131"/>
    </location>
    <ligand>
        <name>Na(+)</name>
        <dbReference type="ChEBI" id="CHEBI:29101"/>
        <label>1</label>
    </ligand>
</feature>
<keyword evidence="6" id="KW-0915">Sodium</keyword>
<name>A0A8B6HL00_MYTGA</name>
<dbReference type="EMBL" id="UYJE01010201">
    <property type="protein sequence ID" value="VDI80718.1"/>
    <property type="molecule type" value="Genomic_DNA"/>
</dbReference>
<evidence type="ECO:0000256" key="6">
    <source>
        <dbReference type="PIRSR" id="PIRSR600175-1"/>
    </source>
</evidence>
<dbReference type="PANTHER" id="PTHR11616">
    <property type="entry name" value="SODIUM/CHLORIDE DEPENDENT TRANSPORTER"/>
    <property type="match status" value="1"/>
</dbReference>
<evidence type="ECO:0008006" key="10">
    <source>
        <dbReference type="Google" id="ProtNLM"/>
    </source>
</evidence>
<sequence>MNVKPFTISYTRSPADVQFVNQCDVLEDENLTDDNKVQKTVKNRDNKNNEGKKKEENYYVNYKVEPKRRTSKSPMSPPNELLLKNGETKNETKKNGIIPNDEESLKEDATKERETWGKKSEFLLSVIGFAVDLGNVWRFPYICYRNGGGKSYITYNLYIIFNNFNIL</sequence>
<evidence type="ECO:0000256" key="7">
    <source>
        <dbReference type="SAM" id="MobiDB-lite"/>
    </source>
</evidence>
<dbReference type="InterPro" id="IPR037272">
    <property type="entry name" value="SNS_sf"/>
</dbReference>
<dbReference type="SUPFAM" id="SSF161070">
    <property type="entry name" value="SNF-like"/>
    <property type="match status" value="1"/>
</dbReference>
<dbReference type="Pfam" id="PF00209">
    <property type="entry name" value="SNF"/>
    <property type="match status" value="1"/>
</dbReference>
<feature type="binding site" evidence="6">
    <location>
        <position position="130"/>
    </location>
    <ligand>
        <name>Na(+)</name>
        <dbReference type="ChEBI" id="CHEBI:29101"/>
        <label>1</label>
    </ligand>
</feature>
<dbReference type="GO" id="GO:0006865">
    <property type="term" value="P:amino acid transport"/>
    <property type="evidence" value="ECO:0007669"/>
    <property type="project" value="TreeGrafter"/>
</dbReference>
<keyword evidence="4" id="KW-1133">Transmembrane helix</keyword>
<evidence type="ECO:0000256" key="2">
    <source>
        <dbReference type="ARBA" id="ARBA00022448"/>
    </source>
</evidence>
<feature type="binding site" evidence="6">
    <location>
        <position position="128"/>
    </location>
    <ligand>
        <name>Na(+)</name>
        <dbReference type="ChEBI" id="CHEBI:29101"/>
        <label>1</label>
    </ligand>
</feature>
<dbReference type="InterPro" id="IPR000175">
    <property type="entry name" value="Na/ntran_symport"/>
</dbReference>
<comment type="subcellular location">
    <subcellularLocation>
        <location evidence="1">Membrane</location>
        <topology evidence="1">Multi-pass membrane protein</topology>
    </subcellularLocation>
</comment>
<dbReference type="AlphaFoldDB" id="A0A8B6HL00"/>
<proteinExistence type="predicted"/>
<dbReference type="GO" id="GO:0005886">
    <property type="term" value="C:plasma membrane"/>
    <property type="evidence" value="ECO:0007669"/>
    <property type="project" value="TreeGrafter"/>
</dbReference>
<keyword evidence="5" id="KW-0472">Membrane</keyword>
<gene>
    <name evidence="8" type="ORF">MGAL_10B092215B</name>
</gene>
<protein>
    <recommendedName>
        <fullName evidence="10">Transporter</fullName>
    </recommendedName>
</protein>
<dbReference type="GO" id="GO:0098793">
    <property type="term" value="C:presynapse"/>
    <property type="evidence" value="ECO:0007669"/>
    <property type="project" value="GOC"/>
</dbReference>
<comment type="caution">
    <text evidence="8">The sequence shown here is derived from an EMBL/GenBank/DDBJ whole genome shotgun (WGS) entry which is preliminary data.</text>
</comment>